<name>A0A1G8NZQ2_9RHOB</name>
<dbReference type="GO" id="GO:0016757">
    <property type="term" value="F:glycosyltransferase activity"/>
    <property type="evidence" value="ECO:0007669"/>
    <property type="project" value="TreeGrafter"/>
</dbReference>
<keyword evidence="3" id="KW-0472">Membrane</keyword>
<keyword evidence="4" id="KW-0808">Transferase</keyword>
<protein>
    <submittedName>
        <fullName evidence="4">Glycosyl transferase family 2</fullName>
    </submittedName>
</protein>
<evidence type="ECO:0000256" key="2">
    <source>
        <dbReference type="ARBA" id="ARBA00022692"/>
    </source>
</evidence>
<evidence type="ECO:0000313" key="5">
    <source>
        <dbReference type="Proteomes" id="UP000199093"/>
    </source>
</evidence>
<dbReference type="Proteomes" id="UP000199093">
    <property type="component" value="Unassembled WGS sequence"/>
</dbReference>
<accession>A0A1G8NZQ2</accession>
<evidence type="ECO:0000256" key="3">
    <source>
        <dbReference type="ARBA" id="ARBA00022989"/>
    </source>
</evidence>
<keyword evidence="2" id="KW-0812">Transmembrane</keyword>
<dbReference type="OrthoDB" id="4964299at2"/>
<dbReference type="PANTHER" id="PTHR21461">
    <property type="entry name" value="GLYCOSYLTRANSFERASE FAMILY 92 PROTEIN"/>
    <property type="match status" value="1"/>
</dbReference>
<proteinExistence type="predicted"/>
<keyword evidence="5" id="KW-1185">Reference proteome</keyword>
<keyword evidence="3" id="KW-1133">Transmembrane helix</keyword>
<evidence type="ECO:0000256" key="1">
    <source>
        <dbReference type="ARBA" id="ARBA00004167"/>
    </source>
</evidence>
<sequence>MRIVLQIGPDRATGDRLARVLAEAQEALRAAGALLPRDHGPRGAARLSMAASDPQRIDRLRVQQGFGAPEAQAALRQQIARQLQEEVAQHRPDLLILSAPQLGSGLCSRAELQSLRDLLRPLSDDIHVLAHLDDPARLLARHYAAQLVAGRSTSLTQDLALCEVPDWWQAALAGRPAADPLAGRFPEVEGAPFWLDFARLEAEWQAVFGVDRVRFCSTDPHRLYGPDALAEIGAAFGLSLTGRSRPEPLPEAPAEAWLTRCRLMNDALQRHQARHGQSLPPPLWRSLLTEIRVAGPALAPGALHAVSARFAPDIAALCARHAGFDAARMAADPALPDWQEADPLYGFRATQYLMAFAPRLGQAGPPPAARSALPPEAQQALERLAGTPFAPHNRLGTCDETAEAPAYSAAPRPPRPDGRAERVIVGCMKNEAPYIVEWVAYHRAIGFDSFLIYSNDCEDGTAQILDRLQAMGVLQHRDNSAWQGKSPQQHALDQARDEPLLRQAGWIAHIDVDEFINLRCGNGTLDDLFARLPAETTHVAMTWRLFGHGGVTDLSGDPVIAQFTDCAPAYCPKPHIAWGFKTLSRTTGAYAKLSCHRPTKLDPDQAAQVRWVNGSGADMTGEVLHRGWRNSRRSIGYDLVQLNHYALRSADSFLIKRQRGRALHVDRDIGLNYWIRMDWSGARDVTIRRNLPRLRTEMARLLADPELARWHAHGLDWHRARAAELRGLPDFARLRAQALALRLTPTERAAYALSLDMES</sequence>
<dbReference type="PANTHER" id="PTHR21461:SF69">
    <property type="entry name" value="GLYCOSYLTRANSFERASE FAMILY 92 PROTEIN"/>
    <property type="match status" value="1"/>
</dbReference>
<organism evidence="4 5">
    <name type="scientific">Salipiger marinus</name>
    <dbReference type="NCBI Taxonomy" id="555512"/>
    <lineage>
        <taxon>Bacteria</taxon>
        <taxon>Pseudomonadati</taxon>
        <taxon>Pseudomonadota</taxon>
        <taxon>Alphaproteobacteria</taxon>
        <taxon>Rhodobacterales</taxon>
        <taxon>Roseobacteraceae</taxon>
        <taxon>Salipiger</taxon>
    </lineage>
</organism>
<dbReference type="GO" id="GO:0016020">
    <property type="term" value="C:membrane"/>
    <property type="evidence" value="ECO:0007669"/>
    <property type="project" value="UniProtKB-SubCell"/>
</dbReference>
<dbReference type="RefSeq" id="WP_089847978.1">
    <property type="nucleotide sequence ID" value="NZ_FNEJ01000011.1"/>
</dbReference>
<gene>
    <name evidence="4" type="ORF">SAMN04487993_101177</name>
</gene>
<dbReference type="Pfam" id="PF13704">
    <property type="entry name" value="Glyco_tranf_2_4"/>
    <property type="match status" value="1"/>
</dbReference>
<dbReference type="EMBL" id="FNEJ01000011">
    <property type="protein sequence ID" value="SDI85486.1"/>
    <property type="molecule type" value="Genomic_DNA"/>
</dbReference>
<comment type="subcellular location">
    <subcellularLocation>
        <location evidence="1">Membrane</location>
        <topology evidence="1">Single-pass membrane protein</topology>
    </subcellularLocation>
</comment>
<dbReference type="GO" id="GO:0005737">
    <property type="term" value="C:cytoplasm"/>
    <property type="evidence" value="ECO:0007669"/>
    <property type="project" value="TreeGrafter"/>
</dbReference>
<reference evidence="5" key="1">
    <citation type="submission" date="2016-10" db="EMBL/GenBank/DDBJ databases">
        <authorList>
            <person name="Varghese N."/>
            <person name="Submissions S."/>
        </authorList>
    </citation>
    <scope>NUCLEOTIDE SEQUENCE [LARGE SCALE GENOMIC DNA]</scope>
    <source>
        <strain evidence="5">DSM 26424</strain>
    </source>
</reference>
<dbReference type="STRING" id="555512.SAMN04487993_101177"/>
<evidence type="ECO:0000313" key="4">
    <source>
        <dbReference type="EMBL" id="SDI85486.1"/>
    </source>
</evidence>
<dbReference type="AlphaFoldDB" id="A0A1G8NZQ2"/>